<dbReference type="AlphaFoldDB" id="A0A644Y932"/>
<dbReference type="EMBL" id="VSSQ01004423">
    <property type="protein sequence ID" value="MPM25132.1"/>
    <property type="molecule type" value="Genomic_DNA"/>
</dbReference>
<reference evidence="1" key="1">
    <citation type="submission" date="2019-08" db="EMBL/GenBank/DDBJ databases">
        <authorList>
            <person name="Kucharzyk K."/>
            <person name="Murdoch R.W."/>
            <person name="Higgins S."/>
            <person name="Loffler F."/>
        </authorList>
    </citation>
    <scope>NUCLEOTIDE SEQUENCE</scope>
</reference>
<proteinExistence type="predicted"/>
<comment type="caution">
    <text evidence="1">The sequence shown here is derived from an EMBL/GenBank/DDBJ whole genome shotgun (WGS) entry which is preliminary data.</text>
</comment>
<evidence type="ECO:0000313" key="1">
    <source>
        <dbReference type="EMBL" id="MPM25132.1"/>
    </source>
</evidence>
<accession>A0A644Y932</accession>
<name>A0A644Y932_9ZZZZ</name>
<protein>
    <submittedName>
        <fullName evidence="1">Uncharacterized protein</fullName>
    </submittedName>
</protein>
<organism evidence="1">
    <name type="scientific">bioreactor metagenome</name>
    <dbReference type="NCBI Taxonomy" id="1076179"/>
    <lineage>
        <taxon>unclassified sequences</taxon>
        <taxon>metagenomes</taxon>
        <taxon>ecological metagenomes</taxon>
    </lineage>
</organism>
<sequence>MMVGGIAVIETFTPSTGMEIIHNGTVVLIIRLIDKGGGLDGSLRFFREIAALDAFYHHGSNLAICVMVF</sequence>
<gene>
    <name evidence="1" type="ORF">SDC9_71622</name>
</gene>